<keyword evidence="1" id="KW-0863">Zinc-finger</keyword>
<reference evidence="4 5" key="1">
    <citation type="submission" date="2016-02" db="EMBL/GenBank/DDBJ databases">
        <title>Genome analysis of coral dinoflagellate symbionts highlights evolutionary adaptations to a symbiotic lifestyle.</title>
        <authorList>
            <person name="Aranda M."/>
            <person name="Li Y."/>
            <person name="Liew Y.J."/>
            <person name="Baumgarten S."/>
            <person name="Simakov O."/>
            <person name="Wilson M."/>
            <person name="Piel J."/>
            <person name="Ashoor H."/>
            <person name="Bougouffa S."/>
            <person name="Bajic V.B."/>
            <person name="Ryu T."/>
            <person name="Ravasi T."/>
            <person name="Bayer T."/>
            <person name="Micklem G."/>
            <person name="Kim H."/>
            <person name="Bhak J."/>
            <person name="Lajeunesse T.C."/>
            <person name="Voolstra C.R."/>
        </authorList>
    </citation>
    <scope>NUCLEOTIDE SEQUENCE [LARGE SCALE GENOMIC DNA]</scope>
    <source>
        <strain evidence="4 5">CCMP2467</strain>
    </source>
</reference>
<proteinExistence type="predicted"/>
<feature type="zinc finger region" description="C3H1-type" evidence="1">
    <location>
        <begin position="443"/>
        <end position="471"/>
    </location>
</feature>
<feature type="region of interest" description="Disordered" evidence="2">
    <location>
        <begin position="467"/>
        <end position="562"/>
    </location>
</feature>
<dbReference type="EMBL" id="LSRX01000198">
    <property type="protein sequence ID" value="OLQ04946.1"/>
    <property type="molecule type" value="Genomic_DNA"/>
</dbReference>
<gene>
    <name evidence="4" type="ORF">AK812_SmicGene11919</name>
</gene>
<dbReference type="AlphaFoldDB" id="A0A1Q9EBZ2"/>
<dbReference type="OrthoDB" id="10275206at2759"/>
<organism evidence="4 5">
    <name type="scientific">Symbiodinium microadriaticum</name>
    <name type="common">Dinoflagellate</name>
    <name type="synonym">Zooxanthella microadriatica</name>
    <dbReference type="NCBI Taxonomy" id="2951"/>
    <lineage>
        <taxon>Eukaryota</taxon>
        <taxon>Sar</taxon>
        <taxon>Alveolata</taxon>
        <taxon>Dinophyceae</taxon>
        <taxon>Suessiales</taxon>
        <taxon>Symbiodiniaceae</taxon>
        <taxon>Symbiodinium</taxon>
    </lineage>
</organism>
<protein>
    <recommendedName>
        <fullName evidence="3">C3H1-type domain-containing protein</fullName>
    </recommendedName>
</protein>
<accession>A0A1Q9EBZ2</accession>
<feature type="compositionally biased region" description="Basic residues" evidence="2">
    <location>
        <begin position="524"/>
        <end position="536"/>
    </location>
</feature>
<dbReference type="InterPro" id="IPR000571">
    <property type="entry name" value="Znf_CCCH"/>
</dbReference>
<keyword evidence="1" id="KW-0862">Zinc</keyword>
<keyword evidence="1" id="KW-0479">Metal-binding</keyword>
<sequence length="659" mass="72871">MLRPASSEMAAVDREVSGTEVSFEQAVEDGISPWPPPLTQWLLDWERGRDDEAWSGPLWVTQPRTRGALAACKGLEPFRVLLPDASRMNGEFVDATEIAFLLMRAEIQDGLRDFGREEQLWQLKMRFAQELVDGADGEEEREVRLSTLLTMVEERGGKLSGKKEKLFRRAGAVSLLSGALGGLSSPTGAEGLIVSLTEQTKAAVEALQKCRQRDKPRSTIQISPKVTWPVLDDDSTDHKSVMDFCDQFESTVHLANDGQGMSDLEVLITLRACLRQHRLKSYDLLYKRGPSNGTVKSDPGKVYQEIKTKHQLFSETQEERGLQVLEARDQLSKGRLTAHQWETAWEKRLSEREAVGMTARETLLQYLETAGPELSHEIRRDKRYRSDGLGAPLFGAVLPGRHGVVSEAEKVVGEGGKDALICETTGLVSMAINDGSRMRRKGAEKSLPCRVLNSKRGCLKGDRCEYSHKQKDEPRTNKGKGKGSKVDGWSTVLGVQLSTMDGPAGIPKGSWDSEKEVRFSGAGKNRKEKGKGKARARTNPLSHPGRSLRTSGKARPSGSRTSLGTDWFVTKLTFEENGQNGNTWIWTLPAESIASMGILRVPLDDNMTVFSPKCLLCLDEAIEWFCRATLNGTGLLEWRLMGHTFVPLVQSYGGGLCLG</sequence>
<name>A0A1Q9EBZ2_SYMMI</name>
<evidence type="ECO:0000256" key="2">
    <source>
        <dbReference type="SAM" id="MobiDB-lite"/>
    </source>
</evidence>
<evidence type="ECO:0000259" key="3">
    <source>
        <dbReference type="PROSITE" id="PS50103"/>
    </source>
</evidence>
<dbReference type="GO" id="GO:0008270">
    <property type="term" value="F:zinc ion binding"/>
    <property type="evidence" value="ECO:0007669"/>
    <property type="project" value="UniProtKB-KW"/>
</dbReference>
<keyword evidence="5" id="KW-1185">Reference proteome</keyword>
<evidence type="ECO:0000313" key="4">
    <source>
        <dbReference type="EMBL" id="OLQ04946.1"/>
    </source>
</evidence>
<evidence type="ECO:0000313" key="5">
    <source>
        <dbReference type="Proteomes" id="UP000186817"/>
    </source>
</evidence>
<evidence type="ECO:0000256" key="1">
    <source>
        <dbReference type="PROSITE-ProRule" id="PRU00723"/>
    </source>
</evidence>
<dbReference type="PROSITE" id="PS50103">
    <property type="entry name" value="ZF_C3H1"/>
    <property type="match status" value="1"/>
</dbReference>
<feature type="compositionally biased region" description="Basic and acidic residues" evidence="2">
    <location>
        <begin position="467"/>
        <end position="476"/>
    </location>
</feature>
<feature type="domain" description="C3H1-type" evidence="3">
    <location>
        <begin position="443"/>
        <end position="471"/>
    </location>
</feature>
<dbReference type="Proteomes" id="UP000186817">
    <property type="component" value="Unassembled WGS sequence"/>
</dbReference>
<comment type="caution">
    <text evidence="4">The sequence shown here is derived from an EMBL/GenBank/DDBJ whole genome shotgun (WGS) entry which is preliminary data.</text>
</comment>